<reference evidence="1 2" key="1">
    <citation type="submission" date="2019-02" db="EMBL/GenBank/DDBJ databases">
        <title>Draft genome sequence of Arthrospira platensis NIES-3807.</title>
        <authorList>
            <person name="Yamaguchi H."/>
            <person name="Suzuki S."/>
            <person name="Kawachi M."/>
        </authorList>
    </citation>
    <scope>NUCLEOTIDE SEQUENCE [LARGE SCALE GENOMIC DNA]</scope>
    <source>
        <strain evidence="1 2">NIES-3807</strain>
    </source>
</reference>
<organism evidence="1 2">
    <name type="scientific">Microcystis aeruginosa NIES-3807</name>
    <dbReference type="NCBI Taxonomy" id="2517785"/>
    <lineage>
        <taxon>Bacteria</taxon>
        <taxon>Bacillati</taxon>
        <taxon>Cyanobacteriota</taxon>
        <taxon>Cyanophyceae</taxon>
        <taxon>Oscillatoriophycideae</taxon>
        <taxon>Chroococcales</taxon>
        <taxon>Microcystaceae</taxon>
        <taxon>Microcystis</taxon>
    </lineage>
</organism>
<name>A0AAD3B367_MICAE</name>
<sequence length="49" mass="5615">MKHLLTVMLLSSLFYGVALGEIKPYEFVFLRTVTELVKLYGGDHKDGKR</sequence>
<evidence type="ECO:0000313" key="2">
    <source>
        <dbReference type="Proteomes" id="UP000441080"/>
    </source>
</evidence>
<dbReference type="Proteomes" id="UP000441080">
    <property type="component" value="Unassembled WGS sequence"/>
</dbReference>
<evidence type="ECO:0000313" key="1">
    <source>
        <dbReference type="EMBL" id="GCL60705.1"/>
    </source>
</evidence>
<gene>
    <name evidence="1" type="ORF">NIES3807_38900</name>
</gene>
<proteinExistence type="predicted"/>
<comment type="caution">
    <text evidence="1">The sequence shown here is derived from an EMBL/GenBank/DDBJ whole genome shotgun (WGS) entry which is preliminary data.</text>
</comment>
<dbReference type="AlphaFoldDB" id="A0AAD3B367"/>
<accession>A0AAD3B367</accession>
<dbReference type="EMBL" id="BJCK01000102">
    <property type="protein sequence ID" value="GCL60705.1"/>
    <property type="molecule type" value="Genomic_DNA"/>
</dbReference>
<protein>
    <submittedName>
        <fullName evidence="1">Uncharacterized protein</fullName>
    </submittedName>
</protein>